<evidence type="ECO:0000256" key="13">
    <source>
        <dbReference type="ARBA" id="ARBA00022801"/>
    </source>
</evidence>
<dbReference type="GO" id="GO:0008033">
    <property type="term" value="P:tRNA processing"/>
    <property type="evidence" value="ECO:0007669"/>
    <property type="project" value="UniProtKB-KW"/>
</dbReference>
<dbReference type="CDD" id="cd04453">
    <property type="entry name" value="S1_RNase_E"/>
    <property type="match status" value="1"/>
</dbReference>
<dbReference type="Gene3D" id="2.40.50.140">
    <property type="entry name" value="Nucleic acid-binding proteins"/>
    <property type="match status" value="2"/>
</dbReference>
<keyword evidence="14" id="KW-0460">Magnesium</keyword>
<dbReference type="PROSITE" id="PS50084">
    <property type="entry name" value="KH_TYPE_1"/>
    <property type="match status" value="1"/>
</dbReference>
<comment type="similarity">
    <text evidence="3">Belongs to the RNase E/G family. RNase G subfamily.</text>
</comment>
<dbReference type="SMART" id="SM00316">
    <property type="entry name" value="S1"/>
    <property type="match status" value="1"/>
</dbReference>
<dbReference type="Gene3D" id="3.40.1260.20">
    <property type="entry name" value="Ribonuclease E, catalytic domain"/>
    <property type="match status" value="1"/>
</dbReference>
<dbReference type="GO" id="GO:0005737">
    <property type="term" value="C:cytoplasm"/>
    <property type="evidence" value="ECO:0007669"/>
    <property type="project" value="UniProtKB-SubCell"/>
</dbReference>
<dbReference type="NCBIfam" id="TIGR00757">
    <property type="entry name" value="RNaseEG"/>
    <property type="match status" value="1"/>
</dbReference>
<dbReference type="GO" id="GO:0004519">
    <property type="term" value="F:endonuclease activity"/>
    <property type="evidence" value="ECO:0007669"/>
    <property type="project" value="UniProtKB-KW"/>
</dbReference>
<evidence type="ECO:0000256" key="4">
    <source>
        <dbReference type="ARBA" id="ARBA00017719"/>
    </source>
</evidence>
<dbReference type="InterPro" id="IPR019307">
    <property type="entry name" value="RNA-bd_AU-1/RNase_E/G"/>
</dbReference>
<comment type="subcellular location">
    <subcellularLocation>
        <location evidence="2">Cytoplasm</location>
    </subcellularLocation>
</comment>
<dbReference type="SMART" id="SM00322">
    <property type="entry name" value="KH"/>
    <property type="match status" value="1"/>
</dbReference>
<evidence type="ECO:0000256" key="15">
    <source>
        <dbReference type="ARBA" id="ARBA00022884"/>
    </source>
</evidence>
<evidence type="ECO:0000256" key="6">
    <source>
        <dbReference type="ARBA" id="ARBA00022552"/>
    </source>
</evidence>
<feature type="domain" description="TRAM" evidence="17">
    <location>
        <begin position="506"/>
        <end position="568"/>
    </location>
</feature>
<sequence length="576" mass="64917">MNREILINANRDETRVAVVEDGSVVEFYLERPTSQKTAGSIYLGKVINVLPGMQAAFIDIGEEKNAFLYVDDAFLPPELEDQEDIGNLSRSRKKKSITELVKPGQSILVQVVKEAIGTKGARVTRHITFPGRYLVLMPTVNYVGVSRRITDEKERQRLRKIAREIKPKNMGLIIRTVAEKKSIEELEKDLSFVLRLWEKVRSKSQNAQAPALIHRDLGLVFRMVRDELNQETTRMLVDDVNTYGKILELLDNVSPEMKDRVIYYRDKEIPLFDLYGVEAAIEQALQRQVWLRSGGYLVIDRTEALTVIDVNTGRFIGGKDLSETVFKTNMEACEEIARQLRLRDIGGIIIIDFIDMENPEHRQKVIEELEKHLKRDHTKTVVMGLTGLGLLEMTRKKVRQSLDAMMTRMCPYCGGKGIVLSEETVASRIRREIRRLLRNSQSEAVLVEVNPGVASYLIGPGGANLRELEKETGRSIFIRGSEALHIEDINVKALGSREEIALKAAPVHPGDTLELLIEEPHAQNPADGIARVEGYVINVEGAGSRVGQRVPVEVLSCFRTFAKGRIIDNQTKSQVS</sequence>
<dbReference type="InterPro" id="IPR004087">
    <property type="entry name" value="KH_dom"/>
</dbReference>
<gene>
    <name evidence="18" type="ORF">IMF26_05690</name>
</gene>
<evidence type="ECO:0000256" key="5">
    <source>
        <dbReference type="ARBA" id="ARBA00022490"/>
    </source>
</evidence>
<evidence type="ECO:0000256" key="3">
    <source>
        <dbReference type="ARBA" id="ARBA00005663"/>
    </source>
</evidence>
<dbReference type="GO" id="GO:0046872">
    <property type="term" value="F:metal ion binding"/>
    <property type="evidence" value="ECO:0007669"/>
    <property type="project" value="UniProtKB-KW"/>
</dbReference>
<evidence type="ECO:0000313" key="18">
    <source>
        <dbReference type="EMBL" id="QUL97622.1"/>
    </source>
</evidence>
<keyword evidence="15 16" id="KW-0694">RNA-binding</keyword>
<dbReference type="GO" id="GO:0016787">
    <property type="term" value="F:hydrolase activity"/>
    <property type="evidence" value="ECO:0007669"/>
    <property type="project" value="UniProtKB-KW"/>
</dbReference>
<keyword evidence="12" id="KW-0255">Endonuclease</keyword>
<keyword evidence="5" id="KW-0963">Cytoplasm</keyword>
<dbReference type="PANTHER" id="PTHR30001">
    <property type="entry name" value="RIBONUCLEASE"/>
    <property type="match status" value="1"/>
</dbReference>
<dbReference type="GO" id="GO:0019843">
    <property type="term" value="F:rRNA binding"/>
    <property type="evidence" value="ECO:0007669"/>
    <property type="project" value="UniProtKB-KW"/>
</dbReference>
<dbReference type="Pfam" id="PF10150">
    <property type="entry name" value="RNase_E_G"/>
    <property type="match status" value="1"/>
</dbReference>
<dbReference type="GO" id="GO:0000049">
    <property type="term" value="F:tRNA binding"/>
    <property type="evidence" value="ECO:0007669"/>
    <property type="project" value="UniProtKB-KW"/>
</dbReference>
<dbReference type="InterPro" id="IPR036612">
    <property type="entry name" value="KH_dom_type_1_sf"/>
</dbReference>
<evidence type="ECO:0000256" key="8">
    <source>
        <dbReference type="ARBA" id="ARBA00022694"/>
    </source>
</evidence>
<keyword evidence="10" id="KW-0479">Metal-binding</keyword>
<proteinExistence type="inferred from homology"/>
<dbReference type="EMBL" id="CP062796">
    <property type="protein sequence ID" value="QUL97622.1"/>
    <property type="molecule type" value="Genomic_DNA"/>
</dbReference>
<evidence type="ECO:0000256" key="7">
    <source>
        <dbReference type="ARBA" id="ARBA00022555"/>
    </source>
</evidence>
<dbReference type="PROSITE" id="PS50926">
    <property type="entry name" value="TRAM"/>
    <property type="match status" value="1"/>
</dbReference>
<keyword evidence="11" id="KW-0699">rRNA-binding</keyword>
<evidence type="ECO:0000256" key="9">
    <source>
        <dbReference type="ARBA" id="ARBA00022722"/>
    </source>
</evidence>
<reference evidence="18" key="1">
    <citation type="submission" date="2020-10" db="EMBL/GenBank/DDBJ databases">
        <authorList>
            <person name="Kadnikov V."/>
            <person name="Beletsky A.V."/>
            <person name="Mardanov A.V."/>
            <person name="Karnachuk O.V."/>
            <person name="Ravin N.V."/>
        </authorList>
    </citation>
    <scope>NUCLEOTIDE SEQUENCE</scope>
    <source>
        <strain evidence="18">Bu02</strain>
    </source>
</reference>
<dbReference type="SUPFAM" id="SSF54791">
    <property type="entry name" value="Eukaryotic type KH-domain (KH-domain type I)"/>
    <property type="match status" value="1"/>
</dbReference>
<dbReference type="InterPro" id="IPR048583">
    <property type="entry name" value="RNase_E_G_thioredoxin-like"/>
</dbReference>
<dbReference type="InterPro" id="IPR002792">
    <property type="entry name" value="TRAM_dom"/>
</dbReference>
<reference evidence="18" key="2">
    <citation type="journal article" date="2023" name="Biology">
        <title>Prokaryotic Life Associated with Coal-Fire Gas Vents Revealed by Metagenomics.</title>
        <authorList>
            <person name="Kadnikov V.V."/>
            <person name="Mardanov A.V."/>
            <person name="Beletsky A.V."/>
            <person name="Karnachuk O.V."/>
            <person name="Ravin N.V."/>
        </authorList>
    </citation>
    <scope>NUCLEOTIDE SEQUENCE</scope>
    <source>
        <strain evidence="18">Bu02</strain>
    </source>
</reference>
<accession>A0AAT9LAH5</accession>
<evidence type="ECO:0000259" key="17">
    <source>
        <dbReference type="PROSITE" id="PS50926"/>
    </source>
</evidence>
<evidence type="ECO:0000256" key="16">
    <source>
        <dbReference type="PROSITE-ProRule" id="PRU00117"/>
    </source>
</evidence>
<comment type="cofactor">
    <cofactor evidence="1">
        <name>Mg(2+)</name>
        <dbReference type="ChEBI" id="CHEBI:18420"/>
    </cofactor>
</comment>
<evidence type="ECO:0000256" key="1">
    <source>
        <dbReference type="ARBA" id="ARBA00001946"/>
    </source>
</evidence>
<dbReference type="InterPro" id="IPR003029">
    <property type="entry name" value="S1_domain"/>
</dbReference>
<evidence type="ECO:0000256" key="10">
    <source>
        <dbReference type="ARBA" id="ARBA00022723"/>
    </source>
</evidence>
<dbReference type="Pfam" id="PF01938">
    <property type="entry name" value="TRAM"/>
    <property type="match status" value="1"/>
</dbReference>
<organism evidence="18">
    <name type="scientific">Candidatus Fermentithermobacillus carboniphilus</name>
    <dbReference type="NCBI Taxonomy" id="3085328"/>
    <lineage>
        <taxon>Bacteria</taxon>
        <taxon>Bacillati</taxon>
        <taxon>Bacillota</taxon>
        <taxon>Candidatus Fermentithermobacillia</taxon>
        <taxon>Candidatus Fermentithermobacillales</taxon>
        <taxon>Candidatus Fermentithermobacillaceae</taxon>
        <taxon>Candidatus Fermentithermobacillus</taxon>
    </lineage>
</organism>
<keyword evidence="7" id="KW-0820">tRNA-binding</keyword>
<keyword evidence="9" id="KW-0540">Nuclease</keyword>
<keyword evidence="6" id="KW-0698">rRNA processing</keyword>
<dbReference type="GO" id="GO:0004540">
    <property type="term" value="F:RNA nuclease activity"/>
    <property type="evidence" value="ECO:0007669"/>
    <property type="project" value="InterPro"/>
</dbReference>
<evidence type="ECO:0000256" key="11">
    <source>
        <dbReference type="ARBA" id="ARBA00022730"/>
    </source>
</evidence>
<name>A0AAT9LAH5_9FIRM</name>
<protein>
    <recommendedName>
        <fullName evidence="4">Ribonuclease G</fullName>
    </recommendedName>
</protein>
<keyword evidence="13" id="KW-0378">Hydrolase</keyword>
<dbReference type="InterPro" id="IPR004659">
    <property type="entry name" value="RNase_E/G"/>
</dbReference>
<dbReference type="GO" id="GO:0006364">
    <property type="term" value="P:rRNA processing"/>
    <property type="evidence" value="ECO:0007669"/>
    <property type="project" value="UniProtKB-KW"/>
</dbReference>
<evidence type="ECO:0000256" key="14">
    <source>
        <dbReference type="ARBA" id="ARBA00022842"/>
    </source>
</evidence>
<evidence type="ECO:0000256" key="2">
    <source>
        <dbReference type="ARBA" id="ARBA00004496"/>
    </source>
</evidence>
<dbReference type="AlphaFoldDB" id="A0AAT9LAH5"/>
<keyword evidence="8" id="KW-0819">tRNA processing</keyword>
<dbReference type="Pfam" id="PF20833">
    <property type="entry name" value="RNase_E_G_Thio"/>
    <property type="match status" value="1"/>
</dbReference>
<evidence type="ECO:0000256" key="12">
    <source>
        <dbReference type="ARBA" id="ARBA00022759"/>
    </source>
</evidence>
<dbReference type="KEGG" id="fcz:IMF26_05690"/>
<dbReference type="InterPro" id="IPR012340">
    <property type="entry name" value="NA-bd_OB-fold"/>
</dbReference>
<dbReference type="SUPFAM" id="SSF50249">
    <property type="entry name" value="Nucleic acid-binding proteins"/>
    <property type="match status" value="1"/>
</dbReference>
<dbReference type="PANTHER" id="PTHR30001:SF0">
    <property type="entry name" value="RIBONUCLEASE G"/>
    <property type="match status" value="1"/>
</dbReference>